<keyword evidence="6 7" id="KW-0472">Membrane</keyword>
<dbReference type="Ensembl" id="ENSSDUT00000018522.1">
    <property type="protein sequence ID" value="ENSSDUP00000018194.1"/>
    <property type="gene ID" value="ENSSDUG00000013284.1"/>
</dbReference>
<organism evidence="9 10">
    <name type="scientific">Seriola dumerili</name>
    <name type="common">Greater amberjack</name>
    <name type="synonym">Caranx dumerili</name>
    <dbReference type="NCBI Taxonomy" id="41447"/>
    <lineage>
        <taxon>Eukaryota</taxon>
        <taxon>Metazoa</taxon>
        <taxon>Chordata</taxon>
        <taxon>Craniata</taxon>
        <taxon>Vertebrata</taxon>
        <taxon>Euteleostomi</taxon>
        <taxon>Actinopterygii</taxon>
        <taxon>Neopterygii</taxon>
        <taxon>Teleostei</taxon>
        <taxon>Neoteleostei</taxon>
        <taxon>Acanthomorphata</taxon>
        <taxon>Carangaria</taxon>
        <taxon>Carangiformes</taxon>
        <taxon>Carangidae</taxon>
        <taxon>Seriola</taxon>
    </lineage>
</organism>
<feature type="region of interest" description="Disordered" evidence="8">
    <location>
        <begin position="65"/>
        <end position="144"/>
    </location>
</feature>
<dbReference type="CDD" id="cd20323">
    <property type="entry name" value="FXYD_FXYD5"/>
    <property type="match status" value="1"/>
</dbReference>
<reference evidence="9" key="2">
    <citation type="submission" date="2025-09" db="UniProtKB">
        <authorList>
            <consortium name="Ensembl"/>
        </authorList>
    </citation>
    <scope>IDENTIFICATION</scope>
</reference>
<evidence type="ECO:0000256" key="8">
    <source>
        <dbReference type="SAM" id="MobiDB-lite"/>
    </source>
</evidence>
<dbReference type="Gene3D" id="1.20.5.780">
    <property type="entry name" value="Single helix bin"/>
    <property type="match status" value="1"/>
</dbReference>
<dbReference type="GeneID" id="111234024"/>
<reference evidence="9" key="1">
    <citation type="submission" date="2025-08" db="UniProtKB">
        <authorList>
            <consortium name="Ensembl"/>
        </authorList>
    </citation>
    <scope>IDENTIFICATION</scope>
</reference>
<dbReference type="Proteomes" id="UP000261420">
    <property type="component" value="Unplaced"/>
</dbReference>
<evidence type="ECO:0000256" key="3">
    <source>
        <dbReference type="ARBA" id="ARBA00022448"/>
    </source>
</evidence>
<keyword evidence="10" id="KW-1185">Reference proteome</keyword>
<keyword evidence="7" id="KW-1133">Transmembrane helix</keyword>
<dbReference type="CTD" id="53827"/>
<accession>A0A3B4UHU5</accession>
<proteinExistence type="inferred from homology"/>
<evidence type="ECO:0000256" key="5">
    <source>
        <dbReference type="ARBA" id="ARBA00023065"/>
    </source>
</evidence>
<dbReference type="InterPro" id="IPR000272">
    <property type="entry name" value="Ion-transport_regulator_FXYD"/>
</dbReference>
<dbReference type="OMA" id="FMMLRVS"/>
<dbReference type="PANTHER" id="PTHR14132:SF23">
    <property type="entry name" value="FXYD DOMAIN-CONTAINING ION TRANSPORT REGULATOR"/>
    <property type="match status" value="1"/>
</dbReference>
<keyword evidence="7" id="KW-0732">Signal</keyword>
<evidence type="ECO:0000256" key="4">
    <source>
        <dbReference type="ARBA" id="ARBA00022692"/>
    </source>
</evidence>
<keyword evidence="3 7" id="KW-0813">Transport</keyword>
<dbReference type="KEGG" id="sdu:111234024"/>
<feature type="signal peptide" evidence="7">
    <location>
        <begin position="1"/>
        <end position="36"/>
    </location>
</feature>
<evidence type="ECO:0000313" key="9">
    <source>
        <dbReference type="Ensembl" id="ENSSDUP00000018194.1"/>
    </source>
</evidence>
<comment type="subcellular location">
    <subcellularLocation>
        <location evidence="1">Membrane</location>
        <topology evidence="1">Single-pass membrane protein</topology>
    </subcellularLocation>
</comment>
<dbReference type="AlphaFoldDB" id="A0A3B4UHU5"/>
<dbReference type="PANTHER" id="PTHR14132">
    <property type="entry name" value="SODIUM/POTASSIUM-TRANSPORTING ATPASE SUBUNIT GAMMA"/>
    <property type="match status" value="1"/>
</dbReference>
<evidence type="ECO:0000256" key="7">
    <source>
        <dbReference type="RuleBase" id="RU364131"/>
    </source>
</evidence>
<evidence type="ECO:0000256" key="6">
    <source>
        <dbReference type="ARBA" id="ARBA00023136"/>
    </source>
</evidence>
<protein>
    <recommendedName>
        <fullName evidence="7">FXYD domain-containing ion transport regulator</fullName>
    </recommendedName>
</protein>
<feature type="transmembrane region" description="Helical" evidence="7">
    <location>
        <begin position="170"/>
        <end position="192"/>
    </location>
</feature>
<dbReference type="RefSeq" id="XP_022617638.1">
    <property type="nucleotide sequence ID" value="XM_022761917.1"/>
</dbReference>
<comment type="similarity">
    <text evidence="2 7">Belongs to the FXYD family.</text>
</comment>
<feature type="compositionally biased region" description="Basic and acidic residues" evidence="8">
    <location>
        <begin position="65"/>
        <end position="75"/>
    </location>
</feature>
<dbReference type="GO" id="GO:0006811">
    <property type="term" value="P:monoatomic ion transport"/>
    <property type="evidence" value="ECO:0007669"/>
    <property type="project" value="UniProtKB-KW"/>
</dbReference>
<evidence type="ECO:0000313" key="10">
    <source>
        <dbReference type="Proteomes" id="UP000261420"/>
    </source>
</evidence>
<evidence type="ECO:0000256" key="1">
    <source>
        <dbReference type="ARBA" id="ARBA00004167"/>
    </source>
</evidence>
<feature type="chain" id="PRO_5017103297" description="FXYD domain-containing ion transport regulator" evidence="7">
    <location>
        <begin position="37"/>
        <end position="210"/>
    </location>
</feature>
<dbReference type="Pfam" id="PF02038">
    <property type="entry name" value="ATP1G1_PLM_MAT8"/>
    <property type="match status" value="1"/>
</dbReference>
<name>A0A3B4UHU5_SERDU</name>
<evidence type="ECO:0000256" key="2">
    <source>
        <dbReference type="ARBA" id="ARBA00005948"/>
    </source>
</evidence>
<keyword evidence="4 7" id="KW-0812">Transmembrane</keyword>
<dbReference type="GO" id="GO:0017080">
    <property type="term" value="F:sodium channel regulator activity"/>
    <property type="evidence" value="ECO:0007669"/>
    <property type="project" value="TreeGrafter"/>
</dbReference>
<sequence>MMRLWINVWTPAPHRMDTKILLASIFMCVMFRVSRAQDPTVTDQMVSASSSMENLKTMPTALTPTERRVESRVTRDVVSSPETDQPTNQQTGTSNPVKDIITTSEIKTSTAPKAKTAEPQTTSTSTPASRVTSSGSIAKETTTKGTHQVIAWDPKWDKGFTYDYETLRKAGLSIAAFLFILGIMVISCGKVCRLPKCHKRSSKSYRVVQG</sequence>
<dbReference type="GeneTree" id="ENSGT00530000068431"/>
<feature type="compositionally biased region" description="Polar residues" evidence="8">
    <location>
        <begin position="80"/>
        <end position="111"/>
    </location>
</feature>
<dbReference type="STRING" id="41447.ENSSDUP00000018194"/>
<feature type="compositionally biased region" description="Polar residues" evidence="8">
    <location>
        <begin position="118"/>
        <end position="144"/>
    </location>
</feature>
<dbReference type="GO" id="GO:0043269">
    <property type="term" value="P:regulation of monoatomic ion transport"/>
    <property type="evidence" value="ECO:0007669"/>
    <property type="project" value="InterPro"/>
</dbReference>
<keyword evidence="5 7" id="KW-0406">Ion transport</keyword>
<dbReference type="GO" id="GO:0016020">
    <property type="term" value="C:membrane"/>
    <property type="evidence" value="ECO:0007669"/>
    <property type="project" value="UniProtKB-SubCell"/>
</dbReference>